<dbReference type="Proteomes" id="UP000243180">
    <property type="component" value="Chromosome"/>
</dbReference>
<feature type="coiled-coil region" evidence="3">
    <location>
        <begin position="16"/>
        <end position="57"/>
    </location>
</feature>
<evidence type="ECO:0000256" key="1">
    <source>
        <dbReference type="ARBA" id="ARBA00023054"/>
    </source>
</evidence>
<dbReference type="AlphaFoldDB" id="A0A1B4XJ67"/>
<dbReference type="InParanoid" id="A0A1B4XJ67"/>
<keyword evidence="1 3" id="KW-0175">Coiled coil</keyword>
<dbReference type="EMBL" id="AP014879">
    <property type="protein sequence ID" value="BAV34844.1"/>
    <property type="molecule type" value="Genomic_DNA"/>
</dbReference>
<dbReference type="GO" id="GO:0043093">
    <property type="term" value="P:FtsZ-dependent cytokinesis"/>
    <property type="evidence" value="ECO:0007669"/>
    <property type="project" value="InterPro"/>
</dbReference>
<keyword evidence="2" id="KW-0717">Septation</keyword>
<accession>A0A1B4XJ67</accession>
<dbReference type="KEGG" id="slim:SCL_2567"/>
<protein>
    <recommendedName>
        <fullName evidence="6">TIGR02449 family protein</fullName>
    </recommendedName>
</protein>
<evidence type="ECO:0000256" key="2">
    <source>
        <dbReference type="ARBA" id="ARBA00023210"/>
    </source>
</evidence>
<name>A0A1B4XJ67_9GAMM</name>
<dbReference type="InterPro" id="IPR009252">
    <property type="entry name" value="Cell_div_ZapB"/>
</dbReference>
<dbReference type="Pfam" id="PF06005">
    <property type="entry name" value="ZapB"/>
    <property type="match status" value="1"/>
</dbReference>
<keyword evidence="2" id="KW-0131">Cell cycle</keyword>
<evidence type="ECO:0008006" key="6">
    <source>
        <dbReference type="Google" id="ProtNLM"/>
    </source>
</evidence>
<keyword evidence="5" id="KW-1185">Reference proteome</keyword>
<dbReference type="GO" id="GO:0005737">
    <property type="term" value="C:cytoplasm"/>
    <property type="evidence" value="ECO:0007669"/>
    <property type="project" value="InterPro"/>
</dbReference>
<sequence>MCDMASDDSRLDSTDLKILESRIDELIETCRRLKNENQALKSDQDSLSEQHARLMEKTRHARARIETMIDRLKALERS</sequence>
<evidence type="ECO:0000313" key="5">
    <source>
        <dbReference type="Proteomes" id="UP000243180"/>
    </source>
</evidence>
<evidence type="ECO:0000313" key="4">
    <source>
        <dbReference type="EMBL" id="BAV34844.1"/>
    </source>
</evidence>
<dbReference type="InterPro" id="IPR012662">
    <property type="entry name" value="CHP02449"/>
</dbReference>
<gene>
    <name evidence="4" type="ORF">SCL_2567</name>
</gene>
<dbReference type="NCBIfam" id="TIGR02449">
    <property type="entry name" value="TIGR02449 family protein"/>
    <property type="match status" value="1"/>
</dbReference>
<dbReference type="GO" id="GO:0000917">
    <property type="term" value="P:division septum assembly"/>
    <property type="evidence" value="ECO:0007669"/>
    <property type="project" value="UniProtKB-KW"/>
</dbReference>
<dbReference type="Gene3D" id="1.20.5.340">
    <property type="match status" value="1"/>
</dbReference>
<proteinExistence type="predicted"/>
<organism evidence="4 5">
    <name type="scientific">Sulfuricaulis limicola</name>
    <dbReference type="NCBI Taxonomy" id="1620215"/>
    <lineage>
        <taxon>Bacteria</taxon>
        <taxon>Pseudomonadati</taxon>
        <taxon>Pseudomonadota</taxon>
        <taxon>Gammaproteobacteria</taxon>
        <taxon>Acidiferrobacterales</taxon>
        <taxon>Acidiferrobacteraceae</taxon>
        <taxon>Sulfuricaulis</taxon>
    </lineage>
</organism>
<reference evidence="4 5" key="1">
    <citation type="submission" date="2015-05" db="EMBL/GenBank/DDBJ databases">
        <title>Complete genome sequence of a sulfur-oxidizing gammaproteobacterium strain HA5.</title>
        <authorList>
            <person name="Miura A."/>
            <person name="Kojima H."/>
            <person name="Fukui M."/>
        </authorList>
    </citation>
    <scope>NUCLEOTIDE SEQUENCE [LARGE SCALE GENOMIC DNA]</scope>
    <source>
        <strain evidence="4 5">HA5</strain>
    </source>
</reference>
<evidence type="ECO:0000256" key="3">
    <source>
        <dbReference type="SAM" id="Coils"/>
    </source>
</evidence>
<keyword evidence="2" id="KW-0132">Cell division</keyword>